<organism evidence="2 3">
    <name type="scientific">Paenibacillus ferrarius</name>
    <dbReference type="NCBI Taxonomy" id="1469647"/>
    <lineage>
        <taxon>Bacteria</taxon>
        <taxon>Bacillati</taxon>
        <taxon>Bacillota</taxon>
        <taxon>Bacilli</taxon>
        <taxon>Bacillales</taxon>
        <taxon>Paenibacillaceae</taxon>
        <taxon>Paenibacillus</taxon>
    </lineage>
</organism>
<feature type="region of interest" description="Disordered" evidence="1">
    <location>
        <begin position="29"/>
        <end position="52"/>
    </location>
</feature>
<dbReference type="Proteomes" id="UP000190626">
    <property type="component" value="Unassembled WGS sequence"/>
</dbReference>
<proteinExistence type="predicted"/>
<accession>A0A1V4H890</accession>
<name>A0A1V4H890_9BACL</name>
<comment type="caution">
    <text evidence="2">The sequence shown here is derived from an EMBL/GenBank/DDBJ whole genome shotgun (WGS) entry which is preliminary data.</text>
</comment>
<gene>
    <name evidence="2" type="ORF">BC351_40185</name>
</gene>
<evidence type="ECO:0000313" key="2">
    <source>
        <dbReference type="EMBL" id="OPH47376.1"/>
    </source>
</evidence>
<evidence type="ECO:0000313" key="3">
    <source>
        <dbReference type="Proteomes" id="UP000190626"/>
    </source>
</evidence>
<dbReference type="EMBL" id="MBTG01000062">
    <property type="protein sequence ID" value="OPH47376.1"/>
    <property type="molecule type" value="Genomic_DNA"/>
</dbReference>
<protein>
    <submittedName>
        <fullName evidence="2">Uncharacterized protein</fullName>
    </submittedName>
</protein>
<sequence length="75" mass="8079">MNKYPAPKGGRSEALWECVCKKPSILGRGANEGLRSKGSKPLMTATETPHAGPYAHKRLATVDSLSRELALSNRS</sequence>
<reference evidence="3" key="1">
    <citation type="submission" date="2016-07" db="EMBL/GenBank/DDBJ databases">
        <authorList>
            <person name="Florea S."/>
            <person name="Webb J.S."/>
            <person name="Jaromczyk J."/>
            <person name="Schardl C.L."/>
        </authorList>
    </citation>
    <scope>NUCLEOTIDE SEQUENCE [LARGE SCALE GENOMIC DNA]</scope>
    <source>
        <strain evidence="3">CY1</strain>
    </source>
</reference>
<evidence type="ECO:0000256" key="1">
    <source>
        <dbReference type="SAM" id="MobiDB-lite"/>
    </source>
</evidence>
<keyword evidence="3" id="KW-1185">Reference proteome</keyword>
<dbReference type="AlphaFoldDB" id="A0A1V4H890"/>